<dbReference type="GO" id="GO:0016020">
    <property type="term" value="C:membrane"/>
    <property type="evidence" value="ECO:0007669"/>
    <property type="project" value="UniProtKB-SubCell"/>
</dbReference>
<gene>
    <name evidence="3" type="ORF">JOQ06_004174</name>
</gene>
<feature type="non-terminal residue" evidence="3">
    <location>
        <position position="54"/>
    </location>
</feature>
<evidence type="ECO:0000256" key="1">
    <source>
        <dbReference type="ARBA" id="ARBA00004370"/>
    </source>
</evidence>
<keyword evidence="4" id="KW-1185">Reference proteome</keyword>
<sequence length="54" mass="5983">MFVFLIRYRTFVSEDAGPNTLVATVLAKDPDGDGITYKINTGNEEGNFIIDSQK</sequence>
<keyword evidence="2" id="KW-0472">Membrane</keyword>
<dbReference type="Proteomes" id="UP001219934">
    <property type="component" value="Unassembled WGS sequence"/>
</dbReference>
<reference evidence="3" key="1">
    <citation type="submission" date="2022-11" db="EMBL/GenBank/DDBJ databases">
        <title>Chromosome-level genome of Pogonophryne albipinna.</title>
        <authorList>
            <person name="Jo E."/>
        </authorList>
    </citation>
    <scope>NUCLEOTIDE SEQUENCE</scope>
    <source>
        <strain evidence="3">SGF0006</strain>
        <tissue evidence="3">Muscle</tissue>
    </source>
</reference>
<accession>A0AAD6A5G8</accession>
<evidence type="ECO:0000256" key="2">
    <source>
        <dbReference type="ARBA" id="ARBA00023136"/>
    </source>
</evidence>
<organism evidence="3 4">
    <name type="scientific">Pogonophryne albipinna</name>
    <dbReference type="NCBI Taxonomy" id="1090488"/>
    <lineage>
        <taxon>Eukaryota</taxon>
        <taxon>Metazoa</taxon>
        <taxon>Chordata</taxon>
        <taxon>Craniata</taxon>
        <taxon>Vertebrata</taxon>
        <taxon>Euteleostomi</taxon>
        <taxon>Actinopterygii</taxon>
        <taxon>Neopterygii</taxon>
        <taxon>Teleostei</taxon>
        <taxon>Neoteleostei</taxon>
        <taxon>Acanthomorphata</taxon>
        <taxon>Eupercaria</taxon>
        <taxon>Perciformes</taxon>
        <taxon>Notothenioidei</taxon>
        <taxon>Pogonophryne</taxon>
    </lineage>
</organism>
<dbReference type="CDD" id="cd11304">
    <property type="entry name" value="Cadherin_repeat"/>
    <property type="match status" value="1"/>
</dbReference>
<protein>
    <recommendedName>
        <fullName evidence="5">Cadherin domain-containing protein</fullName>
    </recommendedName>
</protein>
<dbReference type="EMBL" id="JAPTMU010000559">
    <property type="protein sequence ID" value="KAJ4918310.1"/>
    <property type="molecule type" value="Genomic_DNA"/>
</dbReference>
<name>A0AAD6A5G8_9TELE</name>
<dbReference type="GO" id="GO:0005509">
    <property type="term" value="F:calcium ion binding"/>
    <property type="evidence" value="ECO:0007669"/>
    <property type="project" value="InterPro"/>
</dbReference>
<evidence type="ECO:0008006" key="5">
    <source>
        <dbReference type="Google" id="ProtNLM"/>
    </source>
</evidence>
<evidence type="ECO:0000313" key="3">
    <source>
        <dbReference type="EMBL" id="KAJ4918310.1"/>
    </source>
</evidence>
<dbReference type="InterPro" id="IPR015919">
    <property type="entry name" value="Cadherin-like_sf"/>
</dbReference>
<evidence type="ECO:0000313" key="4">
    <source>
        <dbReference type="Proteomes" id="UP001219934"/>
    </source>
</evidence>
<dbReference type="AlphaFoldDB" id="A0AAD6A5G8"/>
<proteinExistence type="predicted"/>
<comment type="caution">
    <text evidence="3">The sequence shown here is derived from an EMBL/GenBank/DDBJ whole genome shotgun (WGS) entry which is preliminary data.</text>
</comment>
<dbReference type="SUPFAM" id="SSF49313">
    <property type="entry name" value="Cadherin-like"/>
    <property type="match status" value="1"/>
</dbReference>
<comment type="subcellular location">
    <subcellularLocation>
        <location evidence="1">Membrane</location>
    </subcellularLocation>
</comment>
<dbReference type="Gene3D" id="2.60.40.60">
    <property type="entry name" value="Cadherins"/>
    <property type="match status" value="1"/>
</dbReference>